<dbReference type="Pfam" id="PF25456">
    <property type="entry name" value="Ig_PVRIG"/>
    <property type="match status" value="1"/>
</dbReference>
<evidence type="ECO:0000313" key="5">
    <source>
        <dbReference type="Proteomes" id="UP000326062"/>
    </source>
</evidence>
<evidence type="ECO:0000259" key="3">
    <source>
        <dbReference type="Pfam" id="PF25456"/>
    </source>
</evidence>
<protein>
    <recommendedName>
        <fullName evidence="3">Transmembrane protein PVRIG immunoglobulin-like domain-containing protein</fullName>
    </recommendedName>
</protein>
<dbReference type="PANTHER" id="PTHR39220:SF1">
    <property type="entry name" value="TRANSMEMBRANE PROTEIN PVRIG"/>
    <property type="match status" value="1"/>
</dbReference>
<evidence type="ECO:0000256" key="1">
    <source>
        <dbReference type="SAM" id="MobiDB-lite"/>
    </source>
</evidence>
<dbReference type="InterPro" id="IPR034452">
    <property type="entry name" value="TM_PVRIG"/>
</dbReference>
<feature type="chain" id="PRO_5023852878" description="Transmembrane protein PVRIG immunoglobulin-like domain-containing protein" evidence="2">
    <location>
        <begin position="22"/>
        <end position="348"/>
    </location>
</feature>
<reference evidence="4 5" key="1">
    <citation type="submission" date="2019-06" db="EMBL/GenBank/DDBJ databases">
        <title>Discovery of a novel chromosome fission-fusion reversal in muntjac.</title>
        <authorList>
            <person name="Mudd A.B."/>
            <person name="Bredeson J.V."/>
            <person name="Baum R."/>
            <person name="Hockemeyer D."/>
            <person name="Rokhsar D.S."/>
        </authorList>
    </citation>
    <scope>NUCLEOTIDE SEQUENCE [LARGE SCALE GENOMIC DNA]</scope>
    <source>
        <strain evidence="4">UCam_UCB_Mr</strain>
        <tissue evidence="4">Fibroblast cell line</tissue>
    </source>
</reference>
<dbReference type="PANTHER" id="PTHR39220">
    <property type="entry name" value="TRANSMEMBRANE PROTEIN PVRIG"/>
    <property type="match status" value="1"/>
</dbReference>
<proteinExistence type="predicted"/>
<feature type="region of interest" description="Disordered" evidence="1">
    <location>
        <begin position="282"/>
        <end position="304"/>
    </location>
</feature>
<feature type="domain" description="Transmembrane protein PVRIG immunoglobulin-like" evidence="3">
    <location>
        <begin position="23"/>
        <end position="134"/>
    </location>
</feature>
<feature type="region of interest" description="Disordered" evidence="1">
    <location>
        <begin position="183"/>
        <end position="241"/>
    </location>
</feature>
<name>A0A5J5MZH9_MUNRE</name>
<feature type="compositionally biased region" description="Pro residues" evidence="1">
    <location>
        <begin position="292"/>
        <end position="301"/>
    </location>
</feature>
<dbReference type="GO" id="GO:0050860">
    <property type="term" value="P:negative regulation of T cell receptor signaling pathway"/>
    <property type="evidence" value="ECO:0007669"/>
    <property type="project" value="InterPro"/>
</dbReference>
<accession>A0A5J5MZH9</accession>
<dbReference type="AlphaFoldDB" id="A0A5J5MZH9"/>
<feature type="compositionally biased region" description="Low complexity" evidence="1">
    <location>
        <begin position="207"/>
        <end position="241"/>
    </location>
</feature>
<dbReference type="GO" id="GO:0005886">
    <property type="term" value="C:plasma membrane"/>
    <property type="evidence" value="ECO:0007669"/>
    <property type="project" value="TreeGrafter"/>
</dbReference>
<gene>
    <name evidence="4" type="ORF">FD755_006759</name>
</gene>
<evidence type="ECO:0000313" key="4">
    <source>
        <dbReference type="EMBL" id="KAB0384842.1"/>
    </source>
</evidence>
<sequence>MDRPRALGLLWVLLTLCLTAGTPEVWLQVQREATEASVTIRCGFLGSGSISLVTVSYGGPDGAGGTTLAVLHPTLGTKNWTAACRARWETSTSVSLTLESAPTAGRGSGPNTTFCCKFTSFPEGSQEACGNLSLRADPGLPAASPAPVLRADLAGILGVSGVLLSGCIYLLYLLRRQSPPPHLPPPRLATRFASDPPLSPQGHHEASAAQTQGTEGAAAWGPGEGASLGPPSPSPLQAAGQASLTSFHVPYATATATTANYFSPATLNRVPPPQPLPGWVPLPTHATRQPQSPGPWAPPPASTRSSFISVENRLYAQAEKRPLHARTDRILLPDPLGRRAALGPSGVR</sequence>
<dbReference type="GO" id="GO:0038023">
    <property type="term" value="F:signaling receptor activity"/>
    <property type="evidence" value="ECO:0007669"/>
    <property type="project" value="InterPro"/>
</dbReference>
<comment type="caution">
    <text evidence="4">The sequence shown here is derived from an EMBL/GenBank/DDBJ whole genome shotgun (WGS) entry which is preliminary data.</text>
</comment>
<dbReference type="EMBL" id="VCEB01000002">
    <property type="protein sequence ID" value="KAB0384842.1"/>
    <property type="molecule type" value="Genomic_DNA"/>
</dbReference>
<feature type="signal peptide" evidence="2">
    <location>
        <begin position="1"/>
        <end position="21"/>
    </location>
</feature>
<keyword evidence="5" id="KW-1185">Reference proteome</keyword>
<keyword evidence="2" id="KW-0732">Signal</keyword>
<evidence type="ECO:0000256" key="2">
    <source>
        <dbReference type="SAM" id="SignalP"/>
    </source>
</evidence>
<dbReference type="Proteomes" id="UP000326062">
    <property type="component" value="Chromosome 2"/>
</dbReference>
<organism evidence="4 5">
    <name type="scientific">Muntiacus reevesi</name>
    <name type="common">Reeves' muntjac</name>
    <name type="synonym">Cervus reevesi</name>
    <dbReference type="NCBI Taxonomy" id="9886"/>
    <lineage>
        <taxon>Eukaryota</taxon>
        <taxon>Metazoa</taxon>
        <taxon>Chordata</taxon>
        <taxon>Craniata</taxon>
        <taxon>Vertebrata</taxon>
        <taxon>Euteleostomi</taxon>
        <taxon>Mammalia</taxon>
        <taxon>Eutheria</taxon>
        <taxon>Laurasiatheria</taxon>
        <taxon>Artiodactyla</taxon>
        <taxon>Ruminantia</taxon>
        <taxon>Pecora</taxon>
        <taxon>Cervidae</taxon>
        <taxon>Muntiacinae</taxon>
        <taxon>Muntiacus</taxon>
    </lineage>
</organism>
<dbReference type="InterPro" id="IPR057367">
    <property type="entry name" value="Ig_PVRIG"/>
</dbReference>